<reference evidence="2" key="1">
    <citation type="submission" date="2018-06" db="EMBL/GenBank/DDBJ databases">
        <authorList>
            <person name="Zhirakovskaya E."/>
        </authorList>
    </citation>
    <scope>NUCLEOTIDE SEQUENCE</scope>
</reference>
<proteinExistence type="predicted"/>
<evidence type="ECO:0000313" key="2">
    <source>
        <dbReference type="EMBL" id="VAW43227.1"/>
    </source>
</evidence>
<dbReference type="Gene3D" id="3.40.140.10">
    <property type="entry name" value="Cytidine Deaminase, domain 2"/>
    <property type="match status" value="1"/>
</dbReference>
<accession>A0A3B0VXQ8</accession>
<dbReference type="Pfam" id="PF01398">
    <property type="entry name" value="JAB"/>
    <property type="match status" value="1"/>
</dbReference>
<protein>
    <recommendedName>
        <fullName evidence="1">MPN domain-containing protein</fullName>
    </recommendedName>
</protein>
<name>A0A3B0VXQ8_9ZZZZ</name>
<organism evidence="2">
    <name type="scientific">hydrothermal vent metagenome</name>
    <dbReference type="NCBI Taxonomy" id="652676"/>
    <lineage>
        <taxon>unclassified sequences</taxon>
        <taxon>metagenomes</taxon>
        <taxon>ecological metagenomes</taxon>
    </lineage>
</organism>
<dbReference type="GO" id="GO:0008237">
    <property type="term" value="F:metallopeptidase activity"/>
    <property type="evidence" value="ECO:0007669"/>
    <property type="project" value="InterPro"/>
</dbReference>
<dbReference type="PROSITE" id="PS50249">
    <property type="entry name" value="MPN"/>
    <property type="match status" value="1"/>
</dbReference>
<dbReference type="InterPro" id="IPR037518">
    <property type="entry name" value="MPN"/>
</dbReference>
<dbReference type="EMBL" id="UOEU01001048">
    <property type="protein sequence ID" value="VAW43227.1"/>
    <property type="molecule type" value="Genomic_DNA"/>
</dbReference>
<gene>
    <name evidence="2" type="ORF">MNBD_CHLOROFLEXI01-603</name>
</gene>
<feature type="domain" description="MPN" evidence="1">
    <location>
        <begin position="230"/>
        <end position="368"/>
    </location>
</feature>
<dbReference type="SUPFAM" id="SSF102712">
    <property type="entry name" value="JAB1/MPN domain"/>
    <property type="match status" value="1"/>
</dbReference>
<dbReference type="AlphaFoldDB" id="A0A3B0VXQ8"/>
<sequence>MTNAITSNYVAVIQIHLPEHEAVVSANITLTPTELVPLNGNHKTLHECTLAELQAFADQLEAEIWQTYQEIKLVDLAKDKSVKMAMDVVDSSGEPVAPSREWLAKMVVETAVSASDEAVKETDAIVASGEDEALIDDVPNEPTGEAEIEEKKAVEQTAVTHEPEPSETGAEANDKIDSIVVSEPQPVFEEREAPPITDKSETIIAPSQARVRIAGIHLPIDNPTPAAVDITIEEPALRAAQAHALSSLSREVAGVLIGPRPEKQPDGRYHVHILDTIIAKHTVMNGASVTYTPESWRYMTDTLRERYPDETAVIVGWYHTHPGFGIFLSGMDQFIHQNFFTQIWHIAYVLDPRAQTSGFFSWNRQKTEVSHHNFGWPDWAAGSW</sequence>
<dbReference type="InterPro" id="IPR000555">
    <property type="entry name" value="JAMM/MPN+_dom"/>
</dbReference>
<evidence type="ECO:0000259" key="1">
    <source>
        <dbReference type="PROSITE" id="PS50249"/>
    </source>
</evidence>